<evidence type="ECO:0000259" key="5">
    <source>
        <dbReference type="SMART" id="SM00336"/>
    </source>
</evidence>
<dbReference type="PANTHER" id="PTHR31717">
    <property type="entry name" value="ZINC FINGER PROTEIN CONSTANS-LIKE 10"/>
    <property type="match status" value="1"/>
</dbReference>
<dbReference type="GO" id="GO:0008270">
    <property type="term" value="F:zinc ion binding"/>
    <property type="evidence" value="ECO:0007669"/>
    <property type="project" value="UniProtKB-KW"/>
</dbReference>
<keyword evidence="8" id="KW-1185">Reference proteome</keyword>
<accession>A0A804KLN5</accession>
<dbReference type="Proteomes" id="UP000012960">
    <property type="component" value="Unplaced"/>
</dbReference>
<protein>
    <submittedName>
        <fullName evidence="6">(wild Malaysian banana) hypothetical protein</fullName>
    </submittedName>
</protein>
<dbReference type="InterPro" id="IPR000315">
    <property type="entry name" value="Znf_B-box"/>
</dbReference>
<keyword evidence="1" id="KW-0479">Metal-binding</keyword>
<feature type="region of interest" description="Disordered" evidence="4">
    <location>
        <begin position="103"/>
        <end position="122"/>
    </location>
</feature>
<feature type="compositionally biased region" description="Low complexity" evidence="4">
    <location>
        <begin position="108"/>
        <end position="118"/>
    </location>
</feature>
<reference evidence="7" key="2">
    <citation type="submission" date="2021-05" db="UniProtKB">
        <authorList>
            <consortium name="EnsemblPlants"/>
        </authorList>
    </citation>
    <scope>IDENTIFICATION</scope>
    <source>
        <strain evidence="7">subsp. malaccensis</strain>
    </source>
</reference>
<evidence type="ECO:0000313" key="8">
    <source>
        <dbReference type="Proteomes" id="UP000012960"/>
    </source>
</evidence>
<keyword evidence="2" id="KW-0863">Zinc-finger</keyword>
<keyword evidence="3" id="KW-0862">Zinc</keyword>
<dbReference type="EnsemblPlants" id="Ma09_t20170.1">
    <property type="protein sequence ID" value="Ma09_p20170.1"/>
    <property type="gene ID" value="Ma09_g20170"/>
</dbReference>
<dbReference type="AlphaFoldDB" id="A0A804KLN5"/>
<gene>
    <name evidence="6" type="ORF">GSMUA_238440.1</name>
</gene>
<dbReference type="FunCoup" id="A0A804KLN5">
    <property type="interactions" value="49"/>
</dbReference>
<dbReference type="PANTHER" id="PTHR31717:SF142">
    <property type="entry name" value="B-BOX DOMAIN PROTEIN 30-RELATED"/>
    <property type="match status" value="1"/>
</dbReference>
<evidence type="ECO:0000313" key="6">
    <source>
        <dbReference type="EMBL" id="CAG1835875.1"/>
    </source>
</evidence>
<organism evidence="7 8">
    <name type="scientific">Musa acuminata subsp. malaccensis</name>
    <name type="common">Wild banana</name>
    <name type="synonym">Musa malaccensis</name>
    <dbReference type="NCBI Taxonomy" id="214687"/>
    <lineage>
        <taxon>Eukaryota</taxon>
        <taxon>Viridiplantae</taxon>
        <taxon>Streptophyta</taxon>
        <taxon>Embryophyta</taxon>
        <taxon>Tracheophyta</taxon>
        <taxon>Spermatophyta</taxon>
        <taxon>Magnoliopsida</taxon>
        <taxon>Liliopsida</taxon>
        <taxon>Zingiberales</taxon>
        <taxon>Musaceae</taxon>
        <taxon>Musa</taxon>
    </lineage>
</organism>
<reference evidence="6" key="1">
    <citation type="submission" date="2021-03" db="EMBL/GenBank/DDBJ databases">
        <authorList>
            <consortium name="Genoscope - CEA"/>
            <person name="William W."/>
        </authorList>
    </citation>
    <scope>NUCLEOTIDE SEQUENCE</scope>
    <source>
        <strain evidence="6">Doubled-haploid Pahang</strain>
    </source>
</reference>
<evidence type="ECO:0000256" key="2">
    <source>
        <dbReference type="ARBA" id="ARBA00022771"/>
    </source>
</evidence>
<sequence>MNQRPACELCDGEAAVFCGPDAAFLCWACDASVHGANFLVARHVRRVACNACRSLDTARHVSGAAPQRVSPLCASCDPDPSPSHSAISSSSSSCLSTSESRAAHRAAKPAAPRRATAKWQGRDADKRAAGVLLCWSRRMGLRSGRTCMEVAARVVCACEEATAALPLRVALAALPLRVALAAALWFATKLCKDETSPAEKGADATLRRLEACSGVPARLILAAESRIARFAERIRVAEEGWAECS</sequence>
<feature type="domain" description="B box-type" evidence="5">
    <location>
        <begin position="2"/>
        <end position="48"/>
    </location>
</feature>
<evidence type="ECO:0000256" key="4">
    <source>
        <dbReference type="SAM" id="MobiDB-lite"/>
    </source>
</evidence>
<dbReference type="EMBL" id="HG996474">
    <property type="protein sequence ID" value="CAG1835875.1"/>
    <property type="molecule type" value="Genomic_DNA"/>
</dbReference>
<dbReference type="CDD" id="cd19821">
    <property type="entry name" value="Bbox1_BBX-like"/>
    <property type="match status" value="1"/>
</dbReference>
<evidence type="ECO:0000256" key="3">
    <source>
        <dbReference type="ARBA" id="ARBA00022833"/>
    </source>
</evidence>
<dbReference type="SMART" id="SM00336">
    <property type="entry name" value="BBOX"/>
    <property type="match status" value="1"/>
</dbReference>
<dbReference type="OMA" id="CACEEAT"/>
<evidence type="ECO:0000313" key="7">
    <source>
        <dbReference type="EnsemblPlants" id="Ma09_p20170.1"/>
    </source>
</evidence>
<dbReference type="Gramene" id="Ma09_t20170.1">
    <property type="protein sequence ID" value="Ma09_p20170.1"/>
    <property type="gene ID" value="Ma09_g20170"/>
</dbReference>
<proteinExistence type="predicted"/>
<dbReference type="InterPro" id="IPR049808">
    <property type="entry name" value="CONSTANS-like_Bbox1"/>
</dbReference>
<name>A0A804KLN5_MUSAM</name>
<dbReference type="OrthoDB" id="153872at2759"/>
<evidence type="ECO:0000256" key="1">
    <source>
        <dbReference type="ARBA" id="ARBA00022723"/>
    </source>
</evidence>